<keyword evidence="2" id="KW-0472">Membrane</keyword>
<feature type="transmembrane region" description="Helical" evidence="2">
    <location>
        <begin position="128"/>
        <end position="149"/>
    </location>
</feature>
<protein>
    <submittedName>
        <fullName evidence="3">Uncharacterized protein</fullName>
    </submittedName>
</protein>
<evidence type="ECO:0000313" key="3">
    <source>
        <dbReference type="EMBL" id="TQV93056.1"/>
    </source>
</evidence>
<keyword evidence="4" id="KW-1185">Reference proteome</keyword>
<dbReference type="AlphaFoldDB" id="A0A545UUC0"/>
<feature type="transmembrane region" description="Helical" evidence="2">
    <location>
        <begin position="25"/>
        <end position="44"/>
    </location>
</feature>
<evidence type="ECO:0000256" key="1">
    <source>
        <dbReference type="SAM" id="MobiDB-lite"/>
    </source>
</evidence>
<reference evidence="3 4" key="1">
    <citation type="journal article" date="2019" name="Appl. Microbiol. Biotechnol.">
        <title>Genome sequence of Isaria javanica and comparative genome analysis insights into family S53 peptidase evolution in fungal entomopathogens.</title>
        <authorList>
            <person name="Lin R."/>
            <person name="Zhang X."/>
            <person name="Xin B."/>
            <person name="Zou M."/>
            <person name="Gao Y."/>
            <person name="Qin F."/>
            <person name="Hu Q."/>
            <person name="Xie B."/>
            <person name="Cheng X."/>
        </authorList>
    </citation>
    <scope>NUCLEOTIDE SEQUENCE [LARGE SCALE GENOMIC DNA]</scope>
    <source>
        <strain evidence="3 4">IJ1G</strain>
    </source>
</reference>
<dbReference type="Proteomes" id="UP000315783">
    <property type="component" value="Unassembled WGS sequence"/>
</dbReference>
<evidence type="ECO:0000313" key="4">
    <source>
        <dbReference type="Proteomes" id="UP000315783"/>
    </source>
</evidence>
<feature type="region of interest" description="Disordered" evidence="1">
    <location>
        <begin position="100"/>
        <end position="121"/>
    </location>
</feature>
<keyword evidence="2" id="KW-0812">Transmembrane</keyword>
<proteinExistence type="predicted"/>
<dbReference type="EMBL" id="SPUK01000013">
    <property type="protein sequence ID" value="TQV93056.1"/>
    <property type="molecule type" value="Genomic_DNA"/>
</dbReference>
<organism evidence="3 4">
    <name type="scientific">Cordyceps javanica</name>
    <dbReference type="NCBI Taxonomy" id="43265"/>
    <lineage>
        <taxon>Eukaryota</taxon>
        <taxon>Fungi</taxon>
        <taxon>Dikarya</taxon>
        <taxon>Ascomycota</taxon>
        <taxon>Pezizomycotina</taxon>
        <taxon>Sordariomycetes</taxon>
        <taxon>Hypocreomycetidae</taxon>
        <taxon>Hypocreales</taxon>
        <taxon>Cordycipitaceae</taxon>
        <taxon>Cordyceps</taxon>
    </lineage>
</organism>
<keyword evidence="2" id="KW-1133">Transmembrane helix</keyword>
<name>A0A545UUC0_9HYPO</name>
<evidence type="ECO:0000256" key="2">
    <source>
        <dbReference type="SAM" id="Phobius"/>
    </source>
</evidence>
<sequence length="173" mass="18875">MIFADVRRVPSLGISLRVVDGIPLWARQVAVIVVVSAVLLGGYSRHHGEHSRSMIFQLQPEHEFRQGSALFRGFPVGARHGCALDRCVLVGCLHDQMSTRNAGPEEQPSMPQLNPAKCKNKPATKKEIPVAVLGMGFYPSASLIMRWAFAMTAMSGRVANSQTLLYTESGDVS</sequence>
<comment type="caution">
    <text evidence="3">The sequence shown here is derived from an EMBL/GenBank/DDBJ whole genome shotgun (WGS) entry which is preliminary data.</text>
</comment>
<accession>A0A545UUC0</accession>
<gene>
    <name evidence="3" type="ORF">IF1G_08359</name>
</gene>